<dbReference type="RefSeq" id="WP_145076884.1">
    <property type="nucleotide sequence ID" value="NZ_CP036425.1"/>
</dbReference>
<accession>A0A517YTW4</accession>
<evidence type="ECO:0000256" key="3">
    <source>
        <dbReference type="ARBA" id="ARBA00022679"/>
    </source>
</evidence>
<comment type="similarity">
    <text evidence="7">Belongs to the DNA polymerase HolA subunit family.</text>
</comment>
<evidence type="ECO:0000259" key="9">
    <source>
        <dbReference type="Pfam" id="PF06144"/>
    </source>
</evidence>
<evidence type="ECO:0000256" key="1">
    <source>
        <dbReference type="ARBA" id="ARBA00012417"/>
    </source>
</evidence>
<protein>
    <recommendedName>
        <fullName evidence="2">DNA polymerase III subunit delta</fullName>
        <ecNumber evidence="1">2.7.7.7</ecNumber>
    </recommendedName>
</protein>
<evidence type="ECO:0000256" key="5">
    <source>
        <dbReference type="ARBA" id="ARBA00022705"/>
    </source>
</evidence>
<dbReference type="KEGG" id="pcor:KS4_17220"/>
<keyword evidence="5" id="KW-0235">DNA replication</keyword>
<feature type="domain" description="DNA polymerase III delta N-terminal" evidence="9">
    <location>
        <begin position="23"/>
        <end position="114"/>
    </location>
</feature>
<dbReference type="InterPro" id="IPR005790">
    <property type="entry name" value="DNA_polIII_delta"/>
</dbReference>
<evidence type="ECO:0000256" key="4">
    <source>
        <dbReference type="ARBA" id="ARBA00022695"/>
    </source>
</evidence>
<keyword evidence="3" id="KW-0808">Transferase</keyword>
<keyword evidence="4" id="KW-0548">Nucleotidyltransferase</keyword>
<dbReference type="GO" id="GO:0006261">
    <property type="term" value="P:DNA-templated DNA replication"/>
    <property type="evidence" value="ECO:0007669"/>
    <property type="project" value="TreeGrafter"/>
</dbReference>
<dbReference type="Gene3D" id="3.40.50.300">
    <property type="entry name" value="P-loop containing nucleotide triphosphate hydrolases"/>
    <property type="match status" value="1"/>
</dbReference>
<name>A0A517YTW4_9BACT</name>
<reference evidence="10 11" key="1">
    <citation type="submission" date="2019-02" db="EMBL/GenBank/DDBJ databases">
        <title>Deep-cultivation of Planctomycetes and their phenomic and genomic characterization uncovers novel biology.</title>
        <authorList>
            <person name="Wiegand S."/>
            <person name="Jogler M."/>
            <person name="Boedeker C."/>
            <person name="Pinto D."/>
            <person name="Vollmers J."/>
            <person name="Rivas-Marin E."/>
            <person name="Kohn T."/>
            <person name="Peeters S.H."/>
            <person name="Heuer A."/>
            <person name="Rast P."/>
            <person name="Oberbeckmann S."/>
            <person name="Bunk B."/>
            <person name="Jeske O."/>
            <person name="Meyerdierks A."/>
            <person name="Storesund J.E."/>
            <person name="Kallscheuer N."/>
            <person name="Luecker S."/>
            <person name="Lage O.M."/>
            <person name="Pohl T."/>
            <person name="Merkel B.J."/>
            <person name="Hornburger P."/>
            <person name="Mueller R.-W."/>
            <person name="Bruemmer F."/>
            <person name="Labrenz M."/>
            <person name="Spormann A.M."/>
            <person name="Op den Camp H."/>
            <person name="Overmann J."/>
            <person name="Amann R."/>
            <person name="Jetten M.S.M."/>
            <person name="Mascher T."/>
            <person name="Medema M.H."/>
            <person name="Devos D.P."/>
            <person name="Kaster A.-K."/>
            <person name="Ovreas L."/>
            <person name="Rohde M."/>
            <person name="Galperin M.Y."/>
            <person name="Jogler C."/>
        </authorList>
    </citation>
    <scope>NUCLEOTIDE SEQUENCE [LARGE SCALE GENOMIC DNA]</scope>
    <source>
        <strain evidence="10 11">KS4</strain>
    </source>
</reference>
<dbReference type="GO" id="GO:0003887">
    <property type="term" value="F:DNA-directed DNA polymerase activity"/>
    <property type="evidence" value="ECO:0007669"/>
    <property type="project" value="UniProtKB-KW"/>
</dbReference>
<dbReference type="AlphaFoldDB" id="A0A517YTW4"/>
<dbReference type="Gene3D" id="1.10.8.60">
    <property type="match status" value="1"/>
</dbReference>
<dbReference type="SUPFAM" id="SSF52540">
    <property type="entry name" value="P-loop containing nucleoside triphosphate hydrolases"/>
    <property type="match status" value="1"/>
</dbReference>
<dbReference type="NCBIfam" id="TIGR01128">
    <property type="entry name" value="holA"/>
    <property type="match status" value="1"/>
</dbReference>
<dbReference type="Pfam" id="PF06144">
    <property type="entry name" value="DNA_pol3_delta"/>
    <property type="match status" value="1"/>
</dbReference>
<dbReference type="EMBL" id="CP036425">
    <property type="protein sequence ID" value="QDU33666.1"/>
    <property type="molecule type" value="Genomic_DNA"/>
</dbReference>
<dbReference type="EC" id="2.7.7.7" evidence="1"/>
<dbReference type="InterPro" id="IPR008921">
    <property type="entry name" value="DNA_pol3_clamp-load_cplx_C"/>
</dbReference>
<organism evidence="10 11">
    <name type="scientific">Poriferisphaera corsica</name>
    <dbReference type="NCBI Taxonomy" id="2528020"/>
    <lineage>
        <taxon>Bacteria</taxon>
        <taxon>Pseudomonadati</taxon>
        <taxon>Planctomycetota</taxon>
        <taxon>Phycisphaerae</taxon>
        <taxon>Phycisphaerales</taxon>
        <taxon>Phycisphaeraceae</taxon>
        <taxon>Poriferisphaera</taxon>
    </lineage>
</organism>
<dbReference type="GO" id="GO:0009360">
    <property type="term" value="C:DNA polymerase III complex"/>
    <property type="evidence" value="ECO:0007669"/>
    <property type="project" value="InterPro"/>
</dbReference>
<keyword evidence="6" id="KW-0239">DNA-directed DNA polymerase</keyword>
<evidence type="ECO:0000256" key="8">
    <source>
        <dbReference type="ARBA" id="ARBA00049244"/>
    </source>
</evidence>
<dbReference type="Proteomes" id="UP000317369">
    <property type="component" value="Chromosome"/>
</dbReference>
<sequence length="339" mass="37651">MAKKKATSKPAATVDASTRILVLHGPDEMQKREHLTTLRNALAKQHGEVETFNFDSRTATLADVFDELRAYSLMMTYKIVIVEDADQFVKSHRDALERYADAPVDHATLILRANTWHRGNLDKKITPIGAIIKCEPATQAQAIQWAVKHCKKQYKTEIDRPAAQLLVERLGPDLLMLDTELGKLSLMTSSPDQPITAQLVEQTTQKGSDEEAWAIQEAILDGIVNNTPGKSIEMLHELIDLSGKPDVLVMYFVADLMRKFANARSMKLAKIPDATIAKQLKLWGPRQQKFFRALSILGSKPGAIATVFDNAVQMDKRSKSGLGNALSNLETFTFKLGAL</sequence>
<dbReference type="OrthoDB" id="269621at2"/>
<dbReference type="InterPro" id="IPR010372">
    <property type="entry name" value="DNA_pol3_delta_N"/>
</dbReference>
<keyword evidence="11" id="KW-1185">Reference proteome</keyword>
<evidence type="ECO:0000256" key="6">
    <source>
        <dbReference type="ARBA" id="ARBA00022932"/>
    </source>
</evidence>
<dbReference type="InterPro" id="IPR027417">
    <property type="entry name" value="P-loop_NTPase"/>
</dbReference>
<evidence type="ECO:0000313" key="11">
    <source>
        <dbReference type="Proteomes" id="UP000317369"/>
    </source>
</evidence>
<evidence type="ECO:0000256" key="2">
    <source>
        <dbReference type="ARBA" id="ARBA00017703"/>
    </source>
</evidence>
<comment type="catalytic activity">
    <reaction evidence="8">
        <text>DNA(n) + a 2'-deoxyribonucleoside 5'-triphosphate = DNA(n+1) + diphosphate</text>
        <dbReference type="Rhea" id="RHEA:22508"/>
        <dbReference type="Rhea" id="RHEA-COMP:17339"/>
        <dbReference type="Rhea" id="RHEA-COMP:17340"/>
        <dbReference type="ChEBI" id="CHEBI:33019"/>
        <dbReference type="ChEBI" id="CHEBI:61560"/>
        <dbReference type="ChEBI" id="CHEBI:173112"/>
        <dbReference type="EC" id="2.7.7.7"/>
    </reaction>
</comment>
<evidence type="ECO:0000313" key="10">
    <source>
        <dbReference type="EMBL" id="QDU33666.1"/>
    </source>
</evidence>
<proteinExistence type="inferred from homology"/>
<dbReference type="PANTHER" id="PTHR34388">
    <property type="entry name" value="DNA POLYMERASE III SUBUNIT DELTA"/>
    <property type="match status" value="1"/>
</dbReference>
<dbReference type="Gene3D" id="1.20.272.10">
    <property type="match status" value="1"/>
</dbReference>
<gene>
    <name evidence="10" type="ORF">KS4_17220</name>
</gene>
<dbReference type="PANTHER" id="PTHR34388:SF1">
    <property type="entry name" value="DNA POLYMERASE III SUBUNIT DELTA"/>
    <property type="match status" value="1"/>
</dbReference>
<evidence type="ECO:0000256" key="7">
    <source>
        <dbReference type="ARBA" id="ARBA00034754"/>
    </source>
</evidence>
<dbReference type="GO" id="GO:0003677">
    <property type="term" value="F:DNA binding"/>
    <property type="evidence" value="ECO:0007669"/>
    <property type="project" value="InterPro"/>
</dbReference>
<dbReference type="SUPFAM" id="SSF48019">
    <property type="entry name" value="post-AAA+ oligomerization domain-like"/>
    <property type="match status" value="1"/>
</dbReference>